<reference evidence="6" key="1">
    <citation type="journal article" date="2020" name="Stud. Mycol.">
        <title>101 Dothideomycetes genomes: a test case for predicting lifestyles and emergence of pathogens.</title>
        <authorList>
            <person name="Haridas S."/>
            <person name="Albert R."/>
            <person name="Binder M."/>
            <person name="Bloem J."/>
            <person name="Labutti K."/>
            <person name="Salamov A."/>
            <person name="Andreopoulos B."/>
            <person name="Baker S."/>
            <person name="Barry K."/>
            <person name="Bills G."/>
            <person name="Bluhm B."/>
            <person name="Cannon C."/>
            <person name="Castanera R."/>
            <person name="Culley D."/>
            <person name="Daum C."/>
            <person name="Ezra D."/>
            <person name="Gonzalez J."/>
            <person name="Henrissat B."/>
            <person name="Kuo A."/>
            <person name="Liang C."/>
            <person name="Lipzen A."/>
            <person name="Lutzoni F."/>
            <person name="Magnuson J."/>
            <person name="Mondo S."/>
            <person name="Nolan M."/>
            <person name="Ohm R."/>
            <person name="Pangilinan J."/>
            <person name="Park H.-J."/>
            <person name="Ramirez L."/>
            <person name="Alfaro M."/>
            <person name="Sun H."/>
            <person name="Tritt A."/>
            <person name="Yoshinaga Y."/>
            <person name="Zwiers L.-H."/>
            <person name="Turgeon B."/>
            <person name="Goodwin S."/>
            <person name="Spatafora J."/>
            <person name="Crous P."/>
            <person name="Grigoriev I."/>
        </authorList>
    </citation>
    <scope>NUCLEOTIDE SEQUENCE</scope>
    <source>
        <strain evidence="6">CBS 133067</strain>
    </source>
</reference>
<dbReference type="GO" id="GO:0006281">
    <property type="term" value="P:DNA repair"/>
    <property type="evidence" value="ECO:0007669"/>
    <property type="project" value="UniProtKB-ARBA"/>
</dbReference>
<evidence type="ECO:0000256" key="2">
    <source>
        <dbReference type="ARBA" id="ARBA00022801"/>
    </source>
</evidence>
<dbReference type="CDD" id="cd09870">
    <property type="entry name" value="PIN_YEN1"/>
    <property type="match status" value="1"/>
</dbReference>
<dbReference type="Pfam" id="PF00752">
    <property type="entry name" value="XPG_N"/>
    <property type="match status" value="1"/>
</dbReference>
<feature type="non-terminal residue" evidence="6">
    <location>
        <position position="510"/>
    </location>
</feature>
<dbReference type="InterPro" id="IPR041177">
    <property type="entry name" value="GEN1_C"/>
</dbReference>
<evidence type="ECO:0000313" key="7">
    <source>
        <dbReference type="Proteomes" id="UP000799772"/>
    </source>
</evidence>
<dbReference type="AlphaFoldDB" id="A0A9P4M6H0"/>
<dbReference type="FunFam" id="3.40.50.1010:FF:000037">
    <property type="entry name" value="Rad2-like endonuclease, putative (AFU_orthologue AFUA_3G13260)"/>
    <property type="match status" value="1"/>
</dbReference>
<dbReference type="PRINTS" id="PR00853">
    <property type="entry name" value="XPGRADSUPER"/>
</dbReference>
<feature type="compositionally biased region" description="Basic residues" evidence="3">
    <location>
        <begin position="471"/>
        <end position="489"/>
    </location>
</feature>
<protein>
    <submittedName>
        <fullName evidence="6">PIN domain-like protein</fullName>
    </submittedName>
</protein>
<dbReference type="SMART" id="SM00485">
    <property type="entry name" value="XPGN"/>
    <property type="match status" value="1"/>
</dbReference>
<dbReference type="InterPro" id="IPR037316">
    <property type="entry name" value="Yen1_H3TH"/>
</dbReference>
<dbReference type="GO" id="GO:0017108">
    <property type="term" value="F:5'-flap endonuclease activity"/>
    <property type="evidence" value="ECO:0007669"/>
    <property type="project" value="TreeGrafter"/>
</dbReference>
<keyword evidence="1" id="KW-0540">Nuclease</keyword>
<dbReference type="EMBL" id="ML978125">
    <property type="protein sequence ID" value="KAF2099716.1"/>
    <property type="molecule type" value="Genomic_DNA"/>
</dbReference>
<dbReference type="SUPFAM" id="SSF88723">
    <property type="entry name" value="PIN domain-like"/>
    <property type="match status" value="1"/>
</dbReference>
<dbReference type="Pfam" id="PF00867">
    <property type="entry name" value="XPG_I"/>
    <property type="match status" value="1"/>
</dbReference>
<dbReference type="InterPro" id="IPR036279">
    <property type="entry name" value="5-3_exonuclease_C_sf"/>
</dbReference>
<evidence type="ECO:0000259" key="5">
    <source>
        <dbReference type="SMART" id="SM00485"/>
    </source>
</evidence>
<keyword evidence="7" id="KW-1185">Reference proteome</keyword>
<evidence type="ECO:0000256" key="1">
    <source>
        <dbReference type="ARBA" id="ARBA00022722"/>
    </source>
</evidence>
<keyword evidence="2" id="KW-0378">Hydrolase</keyword>
<dbReference type="GO" id="GO:0008821">
    <property type="term" value="F:crossover junction DNA endonuclease activity"/>
    <property type="evidence" value="ECO:0007669"/>
    <property type="project" value="InterPro"/>
</dbReference>
<proteinExistence type="predicted"/>
<dbReference type="Gene3D" id="3.40.50.1010">
    <property type="entry name" value="5'-nuclease"/>
    <property type="match status" value="2"/>
</dbReference>
<organism evidence="6 7">
    <name type="scientific">Rhizodiscina lignyota</name>
    <dbReference type="NCBI Taxonomy" id="1504668"/>
    <lineage>
        <taxon>Eukaryota</taxon>
        <taxon>Fungi</taxon>
        <taxon>Dikarya</taxon>
        <taxon>Ascomycota</taxon>
        <taxon>Pezizomycotina</taxon>
        <taxon>Dothideomycetes</taxon>
        <taxon>Pleosporomycetidae</taxon>
        <taxon>Aulographales</taxon>
        <taxon>Rhizodiscinaceae</taxon>
        <taxon>Rhizodiscina</taxon>
    </lineage>
</organism>
<gene>
    <name evidence="6" type="ORF">NA57DRAFT_8694</name>
</gene>
<comment type="caution">
    <text evidence="6">The sequence shown here is derived from an EMBL/GenBank/DDBJ whole genome shotgun (WGS) entry which is preliminary data.</text>
</comment>
<feature type="region of interest" description="Disordered" evidence="3">
    <location>
        <begin position="471"/>
        <end position="510"/>
    </location>
</feature>
<dbReference type="SMART" id="SM00484">
    <property type="entry name" value="XPGI"/>
    <property type="match status" value="1"/>
</dbReference>
<evidence type="ECO:0000256" key="3">
    <source>
        <dbReference type="SAM" id="MobiDB-lite"/>
    </source>
</evidence>
<dbReference type="InterPro" id="IPR006085">
    <property type="entry name" value="XPG_DNA_repair_N"/>
</dbReference>
<dbReference type="InterPro" id="IPR029060">
    <property type="entry name" value="PIN-like_dom_sf"/>
</dbReference>
<feature type="non-terminal residue" evidence="6">
    <location>
        <position position="1"/>
    </location>
</feature>
<sequence>IYKEIGPGVRIALSKLAVQKFEQTGRPLRLAIDTSIWLFQIQSAKGGTNPALRTFYYRLLRLMSLAIHPLFVFDGPNKPPFKRHKRTGPNVASIPEFLAKQLLKQFGFPFHLAPGEAEAECALLQREGIVDAVLSEDVDTLMFGSGVTIRNWTPEGSKAKTPTHVNLYEADKTKAGRSGLDREGMVLVALMSGGDYIPEGVPGCGPKTACEAARAGFGKDLCELSRKDASTLRTWRERLQYELQTNESKFFRTKHSALSIPEDFPNPDVLGYYTHPVVSSKEKIERLRQSLSWDLDIDFPALREFTSDAFAWTKLGGAKHFIRNLSPALLTRELLIRGQGPDARNDDFAVTENEEAHLVHSIHGTREHASTDNTTELRIAFVPHKIVPIDLSLEEPDDELPEDEAEADDLGAALIEDIDAPDIPGSPTKRRAPTKYDPMGLEKTWVLETYARVGVPLKVQDWEESLRNPKKALAARRTNKVATKGKAKTSKTAGMQRGALDKFAKTMKPG</sequence>
<accession>A0A9P4M6H0</accession>
<dbReference type="PANTHER" id="PTHR11081:SF75">
    <property type="entry name" value="ENDONUCLEASE, PUTATIVE (AFU_ORTHOLOGUE AFUA_3G13260)-RELATED"/>
    <property type="match status" value="1"/>
</dbReference>
<dbReference type="Proteomes" id="UP000799772">
    <property type="component" value="Unassembled WGS sequence"/>
</dbReference>
<dbReference type="SUPFAM" id="SSF47807">
    <property type="entry name" value="5' to 3' exonuclease, C-terminal subdomain"/>
    <property type="match status" value="1"/>
</dbReference>
<dbReference type="InterPro" id="IPR006084">
    <property type="entry name" value="XPG/Rad2"/>
</dbReference>
<name>A0A9P4M6H0_9PEZI</name>
<dbReference type="Pfam" id="PF18380">
    <property type="entry name" value="GEN1_C"/>
    <property type="match status" value="1"/>
</dbReference>
<dbReference type="PANTHER" id="PTHR11081">
    <property type="entry name" value="FLAP ENDONUCLEASE FAMILY MEMBER"/>
    <property type="match status" value="1"/>
</dbReference>
<evidence type="ECO:0000313" key="6">
    <source>
        <dbReference type="EMBL" id="KAF2099716.1"/>
    </source>
</evidence>
<dbReference type="InterPro" id="IPR006086">
    <property type="entry name" value="XPG-I_dom"/>
</dbReference>
<feature type="domain" description="XPG N-terminal" evidence="5">
    <location>
        <begin position="3"/>
        <end position="93"/>
    </location>
</feature>
<dbReference type="OrthoDB" id="2959108at2759"/>
<feature type="domain" description="XPG-I" evidence="4">
    <location>
        <begin position="104"/>
        <end position="185"/>
    </location>
</feature>
<evidence type="ECO:0000259" key="4">
    <source>
        <dbReference type="SMART" id="SM00484"/>
    </source>
</evidence>
<dbReference type="Gene3D" id="1.10.150.20">
    <property type="entry name" value="5' to 3' exonuclease, C-terminal subdomain"/>
    <property type="match status" value="1"/>
</dbReference>
<dbReference type="CDD" id="cd09906">
    <property type="entry name" value="H3TH_YEN1"/>
    <property type="match status" value="1"/>
</dbReference>